<accession>A0A6G1HPQ1</accession>
<evidence type="ECO:0000313" key="4">
    <source>
        <dbReference type="Proteomes" id="UP000799640"/>
    </source>
</evidence>
<protein>
    <submittedName>
        <fullName evidence="3">DUF1771-domain-containing protein</fullName>
    </submittedName>
</protein>
<dbReference type="EMBL" id="ML996702">
    <property type="protein sequence ID" value="KAF2397894.1"/>
    <property type="molecule type" value="Genomic_DNA"/>
</dbReference>
<feature type="compositionally biased region" description="Gly residues" evidence="1">
    <location>
        <begin position="183"/>
        <end position="219"/>
    </location>
</feature>
<feature type="domain" description="Smr" evidence="2">
    <location>
        <begin position="97"/>
        <end position="172"/>
    </location>
</feature>
<proteinExistence type="predicted"/>
<dbReference type="AlphaFoldDB" id="A0A6G1HPQ1"/>
<dbReference type="SUPFAM" id="SSF160443">
    <property type="entry name" value="SMR domain-like"/>
    <property type="match status" value="1"/>
</dbReference>
<evidence type="ECO:0000313" key="3">
    <source>
        <dbReference type="EMBL" id="KAF2397894.1"/>
    </source>
</evidence>
<dbReference type="PANTHER" id="PTHR47417">
    <property type="entry name" value="SMR DOMAIN-CONTAINING PROTEIN YPL199C"/>
    <property type="match status" value="1"/>
</dbReference>
<keyword evidence="4" id="KW-1185">Reference proteome</keyword>
<dbReference type="SMART" id="SM01162">
    <property type="entry name" value="DUF1771"/>
    <property type="match status" value="1"/>
</dbReference>
<reference evidence="3" key="1">
    <citation type="journal article" date="2020" name="Stud. Mycol.">
        <title>101 Dothideomycetes genomes: a test case for predicting lifestyles and emergence of pathogens.</title>
        <authorList>
            <person name="Haridas S."/>
            <person name="Albert R."/>
            <person name="Binder M."/>
            <person name="Bloem J."/>
            <person name="Labutti K."/>
            <person name="Salamov A."/>
            <person name="Andreopoulos B."/>
            <person name="Baker S."/>
            <person name="Barry K."/>
            <person name="Bills G."/>
            <person name="Bluhm B."/>
            <person name="Cannon C."/>
            <person name="Castanera R."/>
            <person name="Culley D."/>
            <person name="Daum C."/>
            <person name="Ezra D."/>
            <person name="Gonzalez J."/>
            <person name="Henrissat B."/>
            <person name="Kuo A."/>
            <person name="Liang C."/>
            <person name="Lipzen A."/>
            <person name="Lutzoni F."/>
            <person name="Magnuson J."/>
            <person name="Mondo S."/>
            <person name="Nolan M."/>
            <person name="Ohm R."/>
            <person name="Pangilinan J."/>
            <person name="Park H.-J."/>
            <person name="Ramirez L."/>
            <person name="Alfaro M."/>
            <person name="Sun H."/>
            <person name="Tritt A."/>
            <person name="Yoshinaga Y."/>
            <person name="Zwiers L.-H."/>
            <person name="Turgeon B."/>
            <person name="Goodwin S."/>
            <person name="Spatafora J."/>
            <person name="Crous P."/>
            <person name="Grigoriev I."/>
        </authorList>
    </citation>
    <scope>NUCLEOTIDE SEQUENCE</scope>
    <source>
        <strain evidence="3">CBS 262.69</strain>
    </source>
</reference>
<dbReference type="Proteomes" id="UP000799640">
    <property type="component" value="Unassembled WGS sequence"/>
</dbReference>
<dbReference type="InterPro" id="IPR036063">
    <property type="entry name" value="Smr_dom_sf"/>
</dbReference>
<name>A0A6G1HPQ1_9PEZI</name>
<feature type="region of interest" description="Disordered" evidence="1">
    <location>
        <begin position="173"/>
        <end position="222"/>
    </location>
</feature>
<evidence type="ECO:0000256" key="1">
    <source>
        <dbReference type="SAM" id="MobiDB-lite"/>
    </source>
</evidence>
<dbReference type="PROSITE" id="PS50828">
    <property type="entry name" value="SMR"/>
    <property type="match status" value="1"/>
</dbReference>
<gene>
    <name evidence="3" type="ORF">EJ06DRAFT_584239</name>
</gene>
<dbReference type="OrthoDB" id="3231855at2759"/>
<dbReference type="SMART" id="SM00463">
    <property type="entry name" value="SMR"/>
    <property type="match status" value="1"/>
</dbReference>
<sequence length="248" mass="26298">MSTAHELTPRAFNHAPDSSIEAEYDRLRSAARTEISARKRALAASHEAYTSGDGARAHALSQEGKAHGAKADQLNAQAAGLIFRENNAGGRVAGDAIDLHGLYVEEAMDILRGRIEEERRRGTRGLHVIVGKGNHSAGGVARIRPAAEEMLGQMGLGWRVEENEGRIWVDLAGTGGPMPPYQHGGGQGQYGGQHGGQQHGGQQHGGQQHGGQQYGGQHGGQQDNKLEEVVVKALPGIFKALKGCCVVM</sequence>
<dbReference type="Pfam" id="PF08590">
    <property type="entry name" value="DUF1771"/>
    <property type="match status" value="1"/>
</dbReference>
<evidence type="ECO:0000259" key="2">
    <source>
        <dbReference type="PROSITE" id="PS50828"/>
    </source>
</evidence>
<dbReference type="InterPro" id="IPR053020">
    <property type="entry name" value="Smr_domain_protein"/>
</dbReference>
<dbReference type="PANTHER" id="PTHR47417:SF1">
    <property type="entry name" value="SMR DOMAIN-CONTAINING PROTEIN YPL199C"/>
    <property type="match status" value="1"/>
</dbReference>
<dbReference type="InterPro" id="IPR002625">
    <property type="entry name" value="Smr_dom"/>
</dbReference>
<dbReference type="InterPro" id="IPR013899">
    <property type="entry name" value="DUF1771"/>
</dbReference>
<dbReference type="Pfam" id="PF01713">
    <property type="entry name" value="Smr"/>
    <property type="match status" value="1"/>
</dbReference>
<organism evidence="3 4">
    <name type="scientific">Trichodelitschia bisporula</name>
    <dbReference type="NCBI Taxonomy" id="703511"/>
    <lineage>
        <taxon>Eukaryota</taxon>
        <taxon>Fungi</taxon>
        <taxon>Dikarya</taxon>
        <taxon>Ascomycota</taxon>
        <taxon>Pezizomycotina</taxon>
        <taxon>Dothideomycetes</taxon>
        <taxon>Dothideomycetes incertae sedis</taxon>
        <taxon>Phaeotrichales</taxon>
        <taxon>Phaeotrichaceae</taxon>
        <taxon>Trichodelitschia</taxon>
    </lineage>
</organism>
<dbReference type="Gene3D" id="3.30.1370.110">
    <property type="match status" value="1"/>
</dbReference>
<feature type="region of interest" description="Disordered" evidence="1">
    <location>
        <begin position="47"/>
        <end position="68"/>
    </location>
</feature>